<name>A0A518DVK4_9BACT</name>
<evidence type="ECO:0000313" key="5">
    <source>
        <dbReference type="Proteomes" id="UP000317648"/>
    </source>
</evidence>
<dbReference type="AlphaFoldDB" id="A0A518DVK4"/>
<gene>
    <name evidence="4" type="primary">hspA</name>
    <name evidence="4" type="ORF">Pla8534_36850</name>
</gene>
<dbReference type="Gene3D" id="2.60.40.790">
    <property type="match status" value="1"/>
</dbReference>
<dbReference type="OrthoDB" id="288864at2"/>
<dbReference type="RefSeq" id="WP_145054554.1">
    <property type="nucleotide sequence ID" value="NZ_CP036433.1"/>
</dbReference>
<comment type="similarity">
    <text evidence="1 2">Belongs to the small heat shock protein (HSP20) family.</text>
</comment>
<dbReference type="InterPro" id="IPR031107">
    <property type="entry name" value="Small_HSP"/>
</dbReference>
<sequence>MARSLVQWRNRLPNEFNAEIDGLLHTFFGPEAGAGSYTPHANYSETEAGYEISLDLPGIEPDAVSIELLEGKLVISGERAQEAEQEGRTWHRVERRWGHFERSVTLPKAVDPERIDASFKNGVLLVTLPKREAVKPKKIEIRSE</sequence>
<protein>
    <submittedName>
        <fullName evidence="4">Spore protein SP21</fullName>
    </submittedName>
</protein>
<dbReference type="InterPro" id="IPR008978">
    <property type="entry name" value="HSP20-like_chaperone"/>
</dbReference>
<dbReference type="Pfam" id="PF00011">
    <property type="entry name" value="HSP20"/>
    <property type="match status" value="1"/>
</dbReference>
<dbReference type="PANTHER" id="PTHR11527">
    <property type="entry name" value="HEAT-SHOCK PROTEIN 20 FAMILY MEMBER"/>
    <property type="match status" value="1"/>
</dbReference>
<dbReference type="InterPro" id="IPR002068">
    <property type="entry name" value="A-crystallin/Hsp20_dom"/>
</dbReference>
<evidence type="ECO:0000256" key="1">
    <source>
        <dbReference type="PROSITE-ProRule" id="PRU00285"/>
    </source>
</evidence>
<keyword evidence="5" id="KW-1185">Reference proteome</keyword>
<feature type="domain" description="SHSP" evidence="3">
    <location>
        <begin position="31"/>
        <end position="144"/>
    </location>
</feature>
<reference evidence="4 5" key="1">
    <citation type="submission" date="2019-02" db="EMBL/GenBank/DDBJ databases">
        <title>Deep-cultivation of Planctomycetes and their phenomic and genomic characterization uncovers novel biology.</title>
        <authorList>
            <person name="Wiegand S."/>
            <person name="Jogler M."/>
            <person name="Boedeker C."/>
            <person name="Pinto D."/>
            <person name="Vollmers J."/>
            <person name="Rivas-Marin E."/>
            <person name="Kohn T."/>
            <person name="Peeters S.H."/>
            <person name="Heuer A."/>
            <person name="Rast P."/>
            <person name="Oberbeckmann S."/>
            <person name="Bunk B."/>
            <person name="Jeske O."/>
            <person name="Meyerdierks A."/>
            <person name="Storesund J.E."/>
            <person name="Kallscheuer N."/>
            <person name="Luecker S."/>
            <person name="Lage O.M."/>
            <person name="Pohl T."/>
            <person name="Merkel B.J."/>
            <person name="Hornburger P."/>
            <person name="Mueller R.-W."/>
            <person name="Bruemmer F."/>
            <person name="Labrenz M."/>
            <person name="Spormann A.M."/>
            <person name="Op den Camp H."/>
            <person name="Overmann J."/>
            <person name="Amann R."/>
            <person name="Jetten M.S.M."/>
            <person name="Mascher T."/>
            <person name="Medema M.H."/>
            <person name="Devos D.P."/>
            <person name="Kaster A.-K."/>
            <person name="Ovreas L."/>
            <person name="Rohde M."/>
            <person name="Galperin M.Y."/>
            <person name="Jogler C."/>
        </authorList>
    </citation>
    <scope>NUCLEOTIDE SEQUENCE [LARGE SCALE GENOMIC DNA]</scope>
    <source>
        <strain evidence="4 5">Pla85_3_4</strain>
    </source>
</reference>
<accession>A0A518DVK4</accession>
<proteinExistence type="inferred from homology"/>
<dbReference type="KEGG" id="lcre:Pla8534_36850"/>
<dbReference type="CDD" id="cd06464">
    <property type="entry name" value="ACD_sHsps-like"/>
    <property type="match status" value="1"/>
</dbReference>
<dbReference type="PROSITE" id="PS01031">
    <property type="entry name" value="SHSP"/>
    <property type="match status" value="1"/>
</dbReference>
<evidence type="ECO:0000259" key="3">
    <source>
        <dbReference type="PROSITE" id="PS01031"/>
    </source>
</evidence>
<organism evidence="4 5">
    <name type="scientific">Lignipirellula cremea</name>
    <dbReference type="NCBI Taxonomy" id="2528010"/>
    <lineage>
        <taxon>Bacteria</taxon>
        <taxon>Pseudomonadati</taxon>
        <taxon>Planctomycetota</taxon>
        <taxon>Planctomycetia</taxon>
        <taxon>Pirellulales</taxon>
        <taxon>Pirellulaceae</taxon>
        <taxon>Lignipirellula</taxon>
    </lineage>
</organism>
<dbReference type="Proteomes" id="UP000317648">
    <property type="component" value="Chromosome"/>
</dbReference>
<evidence type="ECO:0000256" key="2">
    <source>
        <dbReference type="RuleBase" id="RU003616"/>
    </source>
</evidence>
<evidence type="ECO:0000313" key="4">
    <source>
        <dbReference type="EMBL" id="QDU95866.1"/>
    </source>
</evidence>
<dbReference type="SUPFAM" id="SSF49764">
    <property type="entry name" value="HSP20-like chaperones"/>
    <property type="match status" value="1"/>
</dbReference>
<dbReference type="EMBL" id="CP036433">
    <property type="protein sequence ID" value="QDU95866.1"/>
    <property type="molecule type" value="Genomic_DNA"/>
</dbReference>